<dbReference type="RefSeq" id="WP_224191382.1">
    <property type="nucleotide sequence ID" value="NZ_JAIRAU010000008.1"/>
</dbReference>
<keyword evidence="2" id="KW-0472">Membrane</keyword>
<feature type="transmembrane region" description="Helical" evidence="2">
    <location>
        <begin position="153"/>
        <end position="176"/>
    </location>
</feature>
<dbReference type="Proteomes" id="UP001139031">
    <property type="component" value="Unassembled WGS sequence"/>
</dbReference>
<proteinExistence type="predicted"/>
<organism evidence="3 4">
    <name type="scientific">Nannocystis pusilla</name>
    <dbReference type="NCBI Taxonomy" id="889268"/>
    <lineage>
        <taxon>Bacteria</taxon>
        <taxon>Pseudomonadati</taxon>
        <taxon>Myxococcota</taxon>
        <taxon>Polyangia</taxon>
        <taxon>Nannocystales</taxon>
        <taxon>Nannocystaceae</taxon>
        <taxon>Nannocystis</taxon>
    </lineage>
</organism>
<evidence type="ECO:0008006" key="5">
    <source>
        <dbReference type="Google" id="ProtNLM"/>
    </source>
</evidence>
<evidence type="ECO:0000256" key="2">
    <source>
        <dbReference type="SAM" id="Phobius"/>
    </source>
</evidence>
<evidence type="ECO:0000313" key="3">
    <source>
        <dbReference type="EMBL" id="MBZ5709604.1"/>
    </source>
</evidence>
<dbReference type="EMBL" id="JAIRAU010000008">
    <property type="protein sequence ID" value="MBZ5709604.1"/>
    <property type="molecule type" value="Genomic_DNA"/>
</dbReference>
<keyword evidence="2" id="KW-1133">Transmembrane helix</keyword>
<feature type="transmembrane region" description="Helical" evidence="2">
    <location>
        <begin position="214"/>
        <end position="237"/>
    </location>
</feature>
<comment type="caution">
    <text evidence="3">The sequence shown here is derived from an EMBL/GenBank/DDBJ whole genome shotgun (WGS) entry which is preliminary data.</text>
</comment>
<keyword evidence="4" id="KW-1185">Reference proteome</keyword>
<evidence type="ECO:0000256" key="1">
    <source>
        <dbReference type="SAM" id="MobiDB-lite"/>
    </source>
</evidence>
<evidence type="ECO:0000313" key="4">
    <source>
        <dbReference type="Proteomes" id="UP001139031"/>
    </source>
</evidence>
<gene>
    <name evidence="3" type="ORF">K7C98_10055</name>
</gene>
<feature type="region of interest" description="Disordered" evidence="1">
    <location>
        <begin position="124"/>
        <end position="149"/>
    </location>
</feature>
<sequence length="263" mass="27517">MAAPRGPDLAAVDAGVRRGQDAYNRGEYAAAARTWLDAAELLPEVPEHRDNRAAIYEYAADALIKSIEARDEDVVAAELIAALKPLDRYAEGHAAAYSGQALPATVIKAQVYLRRKLAAREAKKPPVKVAPVHPEAPAPAPAPAEPPRPWKGLAAGGGVTLGAGAAMAVMFGASLARMNQHEHAFNDPANACDPAELQGACAEHYRRGTALDRAAVFGIVAAPVFVAAGATMLALALRRKSGRYTLAPTFGPQATGAVLRFGF</sequence>
<keyword evidence="2" id="KW-0812">Transmembrane</keyword>
<protein>
    <recommendedName>
        <fullName evidence="5">Tetratricopeptide repeat protein</fullName>
    </recommendedName>
</protein>
<name>A0ABS7TN03_9BACT</name>
<accession>A0ABS7TN03</accession>
<feature type="compositionally biased region" description="Pro residues" evidence="1">
    <location>
        <begin position="134"/>
        <end position="149"/>
    </location>
</feature>
<reference evidence="3" key="1">
    <citation type="submission" date="2021-08" db="EMBL/GenBank/DDBJ databases">
        <authorList>
            <person name="Stevens D.C."/>
        </authorList>
    </citation>
    <scope>NUCLEOTIDE SEQUENCE</scope>
    <source>
        <strain evidence="3">DSM 53165</strain>
    </source>
</reference>